<dbReference type="GO" id="GO:0102559">
    <property type="term" value="F:peptide chain release factor N(5)-glutamine methyltransferase activity"/>
    <property type="evidence" value="ECO:0007669"/>
    <property type="project" value="UniProtKB-EC"/>
</dbReference>
<dbReference type="InterPro" id="IPR007848">
    <property type="entry name" value="Small_mtfrase_dom"/>
</dbReference>
<evidence type="ECO:0000256" key="4">
    <source>
        <dbReference type="ARBA" id="ARBA00048391"/>
    </source>
</evidence>
<dbReference type="GO" id="GO:0032259">
    <property type="term" value="P:methylation"/>
    <property type="evidence" value="ECO:0007669"/>
    <property type="project" value="UniProtKB-KW"/>
</dbReference>
<dbReference type="InterPro" id="IPR050320">
    <property type="entry name" value="N5-glutamine_MTase"/>
</dbReference>
<keyword evidence="1 5" id="KW-0489">Methyltransferase</keyword>
<evidence type="ECO:0000256" key="5">
    <source>
        <dbReference type="HAMAP-Rule" id="MF_02126"/>
    </source>
</evidence>
<dbReference type="PROSITE" id="PS00092">
    <property type="entry name" value="N6_MTASE"/>
    <property type="match status" value="1"/>
</dbReference>
<dbReference type="Pfam" id="PF17827">
    <property type="entry name" value="PrmC_N"/>
    <property type="match status" value="1"/>
</dbReference>
<protein>
    <recommendedName>
        <fullName evidence="5">Release factor glutamine methyltransferase</fullName>
        <shortName evidence="5">RF MTase</shortName>
        <ecNumber evidence="5">2.1.1.297</ecNumber>
    </recommendedName>
    <alternativeName>
        <fullName evidence="5">N5-glutamine methyltransferase PrmC</fullName>
    </alternativeName>
    <alternativeName>
        <fullName evidence="5">Protein-(glutamine-N5) MTase PrmC</fullName>
    </alternativeName>
    <alternativeName>
        <fullName evidence="5">Protein-glutamine N-methyltransferase PrmC</fullName>
    </alternativeName>
</protein>
<evidence type="ECO:0000256" key="2">
    <source>
        <dbReference type="ARBA" id="ARBA00022679"/>
    </source>
</evidence>
<comment type="catalytic activity">
    <reaction evidence="4 5">
        <text>L-glutaminyl-[peptide chain release factor] + S-adenosyl-L-methionine = N(5)-methyl-L-glutaminyl-[peptide chain release factor] + S-adenosyl-L-homocysteine + H(+)</text>
        <dbReference type="Rhea" id="RHEA:42896"/>
        <dbReference type="Rhea" id="RHEA-COMP:10271"/>
        <dbReference type="Rhea" id="RHEA-COMP:10272"/>
        <dbReference type="ChEBI" id="CHEBI:15378"/>
        <dbReference type="ChEBI" id="CHEBI:30011"/>
        <dbReference type="ChEBI" id="CHEBI:57856"/>
        <dbReference type="ChEBI" id="CHEBI:59789"/>
        <dbReference type="ChEBI" id="CHEBI:61891"/>
        <dbReference type="EC" id="2.1.1.297"/>
    </reaction>
</comment>
<dbReference type="EC" id="2.1.1.297" evidence="5"/>
<dbReference type="HAMAP" id="MF_02126">
    <property type="entry name" value="RF_methyltr_PrmC"/>
    <property type="match status" value="1"/>
</dbReference>
<sequence length="282" mass="31042">MLTGFSLTIQQALNWSCRKIDWVDARVLLQHVLRVNHAFLIAHAENKMAMGDIEQFLKLVLHREQGMPVAYLTGEREFFDLTFKVSPAVLIPRPETELLVEIAIAHIPKSQPCHVLDLGTGSGAVGITIAKQRPVAHVTAVDVSMDAVEIAQWNARKLSVDNIHIIQGNWFDPLAANIKFDLIVSNPPYVAENDPHLSRGDLRFEPGLALSTQDNGLACIRHIISTAPVFLVDGGELLLEHGYNQAVACQQLFKGNGFRKIHSHLDLAGIERVSGGSYSHSG</sequence>
<dbReference type="SUPFAM" id="SSF53335">
    <property type="entry name" value="S-adenosyl-L-methionine-dependent methyltransferases"/>
    <property type="match status" value="1"/>
</dbReference>
<comment type="function">
    <text evidence="5">Methylates the class 1 translation termination release factors RF1/PrfA and RF2/PrfB on the glutamine residue of the universally conserved GGQ motif.</text>
</comment>
<dbReference type="AlphaFoldDB" id="A0A1H8FYZ9"/>
<feature type="binding site" evidence="5">
    <location>
        <position position="170"/>
    </location>
    <ligand>
        <name>S-adenosyl-L-methionine</name>
        <dbReference type="ChEBI" id="CHEBI:59789"/>
    </ligand>
</feature>
<proteinExistence type="inferred from homology"/>
<organism evidence="8 9">
    <name type="scientific">Nitrosomonas marina</name>
    <dbReference type="NCBI Taxonomy" id="917"/>
    <lineage>
        <taxon>Bacteria</taxon>
        <taxon>Pseudomonadati</taxon>
        <taxon>Pseudomonadota</taxon>
        <taxon>Betaproteobacteria</taxon>
        <taxon>Nitrosomonadales</taxon>
        <taxon>Nitrosomonadaceae</taxon>
        <taxon>Nitrosomonas</taxon>
    </lineage>
</organism>
<evidence type="ECO:0000259" key="6">
    <source>
        <dbReference type="Pfam" id="PF05175"/>
    </source>
</evidence>
<dbReference type="RefSeq" id="WP_090632912.1">
    <property type="nucleotide sequence ID" value="NZ_FOCP01000015.1"/>
</dbReference>
<feature type="binding site" evidence="5">
    <location>
        <begin position="119"/>
        <end position="123"/>
    </location>
    <ligand>
        <name>S-adenosyl-L-methionine</name>
        <dbReference type="ChEBI" id="CHEBI:59789"/>
    </ligand>
</feature>
<dbReference type="STRING" id="917.SAMN05216326_11829"/>
<evidence type="ECO:0000256" key="3">
    <source>
        <dbReference type="ARBA" id="ARBA00022691"/>
    </source>
</evidence>
<feature type="binding site" evidence="5">
    <location>
        <position position="186"/>
    </location>
    <ligand>
        <name>S-adenosyl-L-methionine</name>
        <dbReference type="ChEBI" id="CHEBI:59789"/>
    </ligand>
</feature>
<dbReference type="NCBIfam" id="TIGR03534">
    <property type="entry name" value="RF_mod_PrmC"/>
    <property type="match status" value="1"/>
</dbReference>
<gene>
    <name evidence="5" type="primary">prmC</name>
    <name evidence="8" type="ORF">SAMN05216325_11554</name>
</gene>
<dbReference type="InterPro" id="IPR002052">
    <property type="entry name" value="DNA_methylase_N6_adenine_CS"/>
</dbReference>
<dbReference type="NCBIfam" id="TIGR00536">
    <property type="entry name" value="hemK_fam"/>
    <property type="match status" value="1"/>
</dbReference>
<dbReference type="GO" id="GO:0003676">
    <property type="term" value="F:nucleic acid binding"/>
    <property type="evidence" value="ECO:0007669"/>
    <property type="project" value="InterPro"/>
</dbReference>
<dbReference type="PANTHER" id="PTHR18895:SF74">
    <property type="entry name" value="MTRF1L RELEASE FACTOR GLUTAMINE METHYLTRANSFERASE"/>
    <property type="match status" value="1"/>
</dbReference>
<keyword evidence="2 5" id="KW-0808">Transferase</keyword>
<dbReference type="InterPro" id="IPR019874">
    <property type="entry name" value="RF_methyltr_PrmC"/>
</dbReference>
<dbReference type="CDD" id="cd02440">
    <property type="entry name" value="AdoMet_MTases"/>
    <property type="match status" value="1"/>
</dbReference>
<dbReference type="EMBL" id="FOCP01000015">
    <property type="protein sequence ID" value="SEN36922.1"/>
    <property type="molecule type" value="Genomic_DNA"/>
</dbReference>
<name>A0A1H8FYZ9_9PROT</name>
<evidence type="ECO:0000313" key="8">
    <source>
        <dbReference type="EMBL" id="SEN36922.1"/>
    </source>
</evidence>
<dbReference type="InterPro" id="IPR029063">
    <property type="entry name" value="SAM-dependent_MTases_sf"/>
</dbReference>
<feature type="domain" description="Methyltransferase small" evidence="6">
    <location>
        <begin position="104"/>
        <end position="194"/>
    </location>
</feature>
<dbReference type="OrthoDB" id="9800643at2"/>
<accession>A0A1H8FYZ9</accession>
<reference evidence="8 9" key="1">
    <citation type="submission" date="2016-10" db="EMBL/GenBank/DDBJ databases">
        <authorList>
            <person name="de Groot N.N."/>
        </authorList>
    </citation>
    <scope>NUCLEOTIDE SEQUENCE [LARGE SCALE GENOMIC DNA]</scope>
    <source>
        <strain evidence="8 9">Nm22</strain>
    </source>
</reference>
<dbReference type="InterPro" id="IPR004556">
    <property type="entry name" value="HemK-like"/>
</dbReference>
<keyword evidence="3 5" id="KW-0949">S-adenosyl-L-methionine</keyword>
<dbReference type="PANTHER" id="PTHR18895">
    <property type="entry name" value="HEMK METHYLTRANSFERASE"/>
    <property type="match status" value="1"/>
</dbReference>
<dbReference type="Proteomes" id="UP000199459">
    <property type="component" value="Unassembled WGS sequence"/>
</dbReference>
<feature type="binding site" evidence="5">
    <location>
        <begin position="186"/>
        <end position="189"/>
    </location>
    <ligand>
        <name>substrate</name>
    </ligand>
</feature>
<dbReference type="InterPro" id="IPR040758">
    <property type="entry name" value="PrmC_N"/>
</dbReference>
<comment type="similarity">
    <text evidence="5">Belongs to the protein N5-glutamine methyltransferase family. PrmC subfamily.</text>
</comment>
<feature type="domain" description="Release factor glutamine methyltransferase N-terminal" evidence="7">
    <location>
        <begin position="23"/>
        <end position="74"/>
    </location>
</feature>
<dbReference type="Pfam" id="PF05175">
    <property type="entry name" value="MTS"/>
    <property type="match status" value="1"/>
</dbReference>
<evidence type="ECO:0000259" key="7">
    <source>
        <dbReference type="Pfam" id="PF17827"/>
    </source>
</evidence>
<evidence type="ECO:0000313" key="9">
    <source>
        <dbReference type="Proteomes" id="UP000199459"/>
    </source>
</evidence>
<evidence type="ECO:0000256" key="1">
    <source>
        <dbReference type="ARBA" id="ARBA00022603"/>
    </source>
</evidence>
<dbReference type="Gene3D" id="1.10.8.10">
    <property type="entry name" value="DNA helicase RuvA subunit, C-terminal domain"/>
    <property type="match status" value="1"/>
</dbReference>
<feature type="binding site" evidence="5">
    <location>
        <position position="142"/>
    </location>
    <ligand>
        <name>S-adenosyl-L-methionine</name>
        <dbReference type="ChEBI" id="CHEBI:59789"/>
    </ligand>
</feature>
<dbReference type="Gene3D" id="3.40.50.150">
    <property type="entry name" value="Vaccinia Virus protein VP39"/>
    <property type="match status" value="1"/>
</dbReference>
<dbReference type="FunFam" id="3.40.50.150:FF:000053">
    <property type="entry name" value="Release factor glutamine methyltransferase"/>
    <property type="match status" value="1"/>
</dbReference>